<dbReference type="STRING" id="335543.Sfum_2416"/>
<dbReference type="Pfam" id="PF02470">
    <property type="entry name" value="MlaD"/>
    <property type="match status" value="1"/>
</dbReference>
<keyword evidence="1" id="KW-0812">Transmembrane</keyword>
<dbReference type="PANTHER" id="PTHR36698">
    <property type="entry name" value="BLL5892 PROTEIN"/>
    <property type="match status" value="1"/>
</dbReference>
<keyword evidence="1" id="KW-0472">Membrane</keyword>
<sequence length="359" mass="39104" precursor="true">MSRQANPKVIGAFVIGAVALIVAGILVFGSGRLFKDTQKCILFFEGSVKGLNIGGTVDFKGVRVGTVREIKVQLDRKDLSVKIPVIVEIEPDRIAQVHGDGRKVPKEIKKGTKKILTVFVERGLRAQLKMQSFVTGQLYIDLDFYPDRPARFVAEGIGYPEIPTIPSNLEALSKTFEKLPLEEIAGKLTSAIEGIERFINSPDLKGILSSSHQAVNDVRALLHSIDSEIKPLAVNLNGAVDDARKLIRNVDDQVKPISAGIQGTTTDARKVLTSVDRKVEPLLTNLDEAVRATRGAIAQADKTLAAVEDFTGERSAVRYELIQALKELSAAARSLRVMADTLERHPEALLKGKEKQGGK</sequence>
<name>A0LKZ5_SYNFM</name>
<dbReference type="KEGG" id="sfu:Sfum_2416"/>
<protein>
    <submittedName>
        <fullName evidence="3">Mammalian cell entry related domain protein</fullName>
    </submittedName>
</protein>
<evidence type="ECO:0000259" key="2">
    <source>
        <dbReference type="Pfam" id="PF02470"/>
    </source>
</evidence>
<feature type="domain" description="Mce/MlaD" evidence="2">
    <location>
        <begin position="47"/>
        <end position="144"/>
    </location>
</feature>
<gene>
    <name evidence="3" type="ordered locus">Sfum_2416</name>
</gene>
<dbReference type="InterPro" id="IPR003399">
    <property type="entry name" value="Mce/MlaD"/>
</dbReference>
<keyword evidence="1" id="KW-1133">Transmembrane helix</keyword>
<evidence type="ECO:0000313" key="3">
    <source>
        <dbReference type="EMBL" id="ABK18097.1"/>
    </source>
</evidence>
<reference evidence="3 4" key="1">
    <citation type="submission" date="2006-10" db="EMBL/GenBank/DDBJ databases">
        <title>Complete sequence of Syntrophobacter fumaroxidans MPOB.</title>
        <authorList>
            <consortium name="US DOE Joint Genome Institute"/>
            <person name="Copeland A."/>
            <person name="Lucas S."/>
            <person name="Lapidus A."/>
            <person name="Barry K."/>
            <person name="Detter J.C."/>
            <person name="Glavina del Rio T."/>
            <person name="Hammon N."/>
            <person name="Israni S."/>
            <person name="Pitluck S."/>
            <person name="Goltsman E.G."/>
            <person name="Martinez M."/>
            <person name="Schmutz J."/>
            <person name="Larimer F."/>
            <person name="Land M."/>
            <person name="Hauser L."/>
            <person name="Kyrpides N."/>
            <person name="Kim E."/>
            <person name="Boone D.R."/>
            <person name="Brockman F."/>
            <person name="Culley D."/>
            <person name="Ferry J."/>
            <person name="Gunsalus R."/>
            <person name="McInerney M.J."/>
            <person name="Morrison M."/>
            <person name="Plugge C."/>
            <person name="Rohlin L."/>
            <person name="Scholten J."/>
            <person name="Sieber J."/>
            <person name="Stams A.J.M."/>
            <person name="Worm P."/>
            <person name="Henstra A.M."/>
            <person name="Richardson P."/>
        </authorList>
    </citation>
    <scope>NUCLEOTIDE SEQUENCE [LARGE SCALE GENOMIC DNA]</scope>
    <source>
        <strain evidence="4">DSM 10017 / MPOB</strain>
    </source>
</reference>
<dbReference type="Proteomes" id="UP000001784">
    <property type="component" value="Chromosome"/>
</dbReference>
<organism evidence="3 4">
    <name type="scientific">Syntrophobacter fumaroxidans (strain DSM 10017 / MPOB)</name>
    <dbReference type="NCBI Taxonomy" id="335543"/>
    <lineage>
        <taxon>Bacteria</taxon>
        <taxon>Pseudomonadati</taxon>
        <taxon>Thermodesulfobacteriota</taxon>
        <taxon>Syntrophobacteria</taxon>
        <taxon>Syntrophobacterales</taxon>
        <taxon>Syntrophobacteraceae</taxon>
        <taxon>Syntrophobacter</taxon>
    </lineage>
</organism>
<dbReference type="InParanoid" id="A0LKZ5"/>
<accession>A0LKZ5</accession>
<dbReference type="PANTHER" id="PTHR36698:SF3">
    <property type="entry name" value="ABC-TYPE TRANSPORT AUXILIARY LIPOPROTEIN COMPONENT DOMAIN-CONTAINING PROTEIN"/>
    <property type="match status" value="1"/>
</dbReference>
<dbReference type="AlphaFoldDB" id="A0LKZ5"/>
<keyword evidence="4" id="KW-1185">Reference proteome</keyword>
<dbReference type="HOGENOM" id="CLU_013850_2_1_7"/>
<dbReference type="OrthoDB" id="9806984at2"/>
<dbReference type="EMBL" id="CP000478">
    <property type="protein sequence ID" value="ABK18097.1"/>
    <property type="molecule type" value="Genomic_DNA"/>
</dbReference>
<dbReference type="RefSeq" id="WP_011699265.1">
    <property type="nucleotide sequence ID" value="NC_008554.1"/>
</dbReference>
<feature type="transmembrane region" description="Helical" evidence="1">
    <location>
        <begin position="12"/>
        <end position="34"/>
    </location>
</feature>
<evidence type="ECO:0000313" key="4">
    <source>
        <dbReference type="Proteomes" id="UP000001784"/>
    </source>
</evidence>
<evidence type="ECO:0000256" key="1">
    <source>
        <dbReference type="SAM" id="Phobius"/>
    </source>
</evidence>
<proteinExistence type="predicted"/>
<dbReference type="eggNOG" id="COG1463">
    <property type="taxonomic scope" value="Bacteria"/>
</dbReference>